<name>A0ABW6UDW0_9ACTN</name>
<dbReference type="EMBL" id="JBIAWJ010000002">
    <property type="protein sequence ID" value="MFF4520759.1"/>
    <property type="molecule type" value="Genomic_DNA"/>
</dbReference>
<dbReference type="InterPro" id="IPR012001">
    <property type="entry name" value="Thiamin_PyroP_enz_TPP-bd_dom"/>
</dbReference>
<proteinExistence type="inferred from homology"/>
<feature type="domain" description="Thiamine pyrophosphate enzyme TPP-binding" evidence="5">
    <location>
        <begin position="382"/>
        <end position="538"/>
    </location>
</feature>
<evidence type="ECO:0000259" key="6">
    <source>
        <dbReference type="Pfam" id="PF02776"/>
    </source>
</evidence>
<keyword evidence="8" id="KW-1185">Reference proteome</keyword>
<organism evidence="7 8">
    <name type="scientific">Streptomyces bluensis</name>
    <dbReference type="NCBI Taxonomy" id="33897"/>
    <lineage>
        <taxon>Bacteria</taxon>
        <taxon>Bacillati</taxon>
        <taxon>Actinomycetota</taxon>
        <taxon>Actinomycetes</taxon>
        <taxon>Kitasatosporales</taxon>
        <taxon>Streptomycetaceae</taxon>
        <taxon>Streptomyces</taxon>
    </lineage>
</organism>
<dbReference type="Gene3D" id="3.40.50.1220">
    <property type="entry name" value="TPP-binding domain"/>
    <property type="match status" value="1"/>
</dbReference>
<dbReference type="InterPro" id="IPR029061">
    <property type="entry name" value="THDP-binding"/>
</dbReference>
<comment type="similarity">
    <text evidence="1 3">Belongs to the TPP enzyme family.</text>
</comment>
<gene>
    <name evidence="7" type="ORF">ACFY1D_04770</name>
</gene>
<dbReference type="PANTHER" id="PTHR42981:SF2">
    <property type="entry name" value="PYRUVATE DEHYDROGENASE [UBIQUINONE]"/>
    <property type="match status" value="1"/>
</dbReference>
<evidence type="ECO:0000256" key="3">
    <source>
        <dbReference type="RuleBase" id="RU362132"/>
    </source>
</evidence>
<dbReference type="PANTHER" id="PTHR42981">
    <property type="entry name" value="PYRUVATE DEHYDROGENASE [UBIQUINONE]"/>
    <property type="match status" value="1"/>
</dbReference>
<dbReference type="InterPro" id="IPR012000">
    <property type="entry name" value="Thiamin_PyroP_enz_cen_dom"/>
</dbReference>
<evidence type="ECO:0000313" key="8">
    <source>
        <dbReference type="Proteomes" id="UP001602058"/>
    </source>
</evidence>
<keyword evidence="2 3" id="KW-0786">Thiamine pyrophosphate</keyword>
<dbReference type="InterPro" id="IPR029035">
    <property type="entry name" value="DHS-like_NAD/FAD-binding_dom"/>
</dbReference>
<dbReference type="Gene3D" id="3.40.50.970">
    <property type="match status" value="2"/>
</dbReference>
<dbReference type="RefSeq" id="WP_387883716.1">
    <property type="nucleotide sequence ID" value="NZ_JBIAWJ010000002.1"/>
</dbReference>
<dbReference type="InterPro" id="IPR047211">
    <property type="entry name" value="POXB-like"/>
</dbReference>
<dbReference type="Pfam" id="PF00205">
    <property type="entry name" value="TPP_enzyme_M"/>
    <property type="match status" value="1"/>
</dbReference>
<dbReference type="Pfam" id="PF02775">
    <property type="entry name" value="TPP_enzyme_C"/>
    <property type="match status" value="1"/>
</dbReference>
<dbReference type="SUPFAM" id="SSF52518">
    <property type="entry name" value="Thiamin diphosphate-binding fold (THDP-binding)"/>
    <property type="match status" value="2"/>
</dbReference>
<evidence type="ECO:0000256" key="1">
    <source>
        <dbReference type="ARBA" id="ARBA00007812"/>
    </source>
</evidence>
<dbReference type="Proteomes" id="UP001602058">
    <property type="component" value="Unassembled WGS sequence"/>
</dbReference>
<sequence>MALVSEVVRERLLAWGVGRVYGSPGQGADPLIEAFRRGGGRPDFVQPRHGEAAAFMACAHAKFTGLPGCCLAPSGPGAVQLLGGLYDARLDHQPVLALVGSEPSAGSAAHRRPAVHMERIFADVAEYCEPVTRPERAAGVIDRALRAAVSRRGVAVVLLPADLLDEEAPRPGESVEAGTSRPRPLPEAAELHRAARLLNEADKVALVVGQGASAAGWQIVRAAELLGAGIAKTVLGRDVVADDLPFVAGCVGRYGTPAAERMLRECDTVVLVGTTFPPGEWLRDPAGTRCVAVNDDATALVPSGPGDVRLLGDARATLEELLPHLRPKEGRRWRAAVETWVREWDARRRAEARQHFGHLINPATVVEELSDRLPDGALLTADAGASTAWWARNLRLRHGMRASLSGTFAAMGSGVPYAVAARLAHPDRPVIAFVGAGAFQMNGLAEMVTVKDRLEQPAGGPPLVFCVFNNRDRAQATWDRRAATGNPRLLGTSSVPDVPYAEYARLLGLHGIRCERPGKIAESWDAALAADGPVVLEFLVDAETEPPTIRAPGHAAERAGRLRALLGGRRR</sequence>
<accession>A0ABW6UDW0</accession>
<evidence type="ECO:0000313" key="7">
    <source>
        <dbReference type="EMBL" id="MFF4520759.1"/>
    </source>
</evidence>
<dbReference type="Pfam" id="PF02776">
    <property type="entry name" value="TPP_enzyme_N"/>
    <property type="match status" value="1"/>
</dbReference>
<protein>
    <submittedName>
        <fullName evidence="7">Thiamine pyrophosphate-dependent enzyme</fullName>
    </submittedName>
</protein>
<evidence type="ECO:0000259" key="5">
    <source>
        <dbReference type="Pfam" id="PF02775"/>
    </source>
</evidence>
<feature type="domain" description="Thiamine pyrophosphate enzyme N-terminal TPP-binding" evidence="6">
    <location>
        <begin position="4"/>
        <end position="108"/>
    </location>
</feature>
<evidence type="ECO:0000259" key="4">
    <source>
        <dbReference type="Pfam" id="PF00205"/>
    </source>
</evidence>
<evidence type="ECO:0000256" key="2">
    <source>
        <dbReference type="ARBA" id="ARBA00023052"/>
    </source>
</evidence>
<comment type="caution">
    <text evidence="7">The sequence shown here is derived from an EMBL/GenBank/DDBJ whole genome shotgun (WGS) entry which is preliminary data.</text>
</comment>
<reference evidence="7 8" key="1">
    <citation type="submission" date="2024-10" db="EMBL/GenBank/DDBJ databases">
        <title>The Natural Products Discovery Center: Release of the First 8490 Sequenced Strains for Exploring Actinobacteria Biosynthetic Diversity.</title>
        <authorList>
            <person name="Kalkreuter E."/>
            <person name="Kautsar S.A."/>
            <person name="Yang D."/>
            <person name="Bader C.D."/>
            <person name="Teijaro C.N."/>
            <person name="Fluegel L."/>
            <person name="Davis C.M."/>
            <person name="Simpson J.R."/>
            <person name="Lauterbach L."/>
            <person name="Steele A.D."/>
            <person name="Gui C."/>
            <person name="Meng S."/>
            <person name="Li G."/>
            <person name="Viehrig K."/>
            <person name="Ye F."/>
            <person name="Su P."/>
            <person name="Kiefer A.F."/>
            <person name="Nichols A."/>
            <person name="Cepeda A.J."/>
            <person name="Yan W."/>
            <person name="Fan B."/>
            <person name="Jiang Y."/>
            <person name="Adhikari A."/>
            <person name="Zheng C.-J."/>
            <person name="Schuster L."/>
            <person name="Cowan T.M."/>
            <person name="Smanski M.J."/>
            <person name="Chevrette M.G."/>
            <person name="De Carvalho L.P.S."/>
            <person name="Shen B."/>
        </authorList>
    </citation>
    <scope>NUCLEOTIDE SEQUENCE [LARGE SCALE GENOMIC DNA]</scope>
    <source>
        <strain evidence="7 8">NPDC001390</strain>
    </source>
</reference>
<dbReference type="SUPFAM" id="SSF52467">
    <property type="entry name" value="DHS-like NAD/FAD-binding domain"/>
    <property type="match status" value="1"/>
</dbReference>
<dbReference type="InterPro" id="IPR011766">
    <property type="entry name" value="TPP_enzyme_TPP-bd"/>
</dbReference>
<feature type="domain" description="Thiamine pyrophosphate enzyme central" evidence="4">
    <location>
        <begin position="192"/>
        <end position="321"/>
    </location>
</feature>